<feature type="domain" description="CheR-type methyltransferase" evidence="6">
    <location>
        <begin position="1"/>
        <end position="270"/>
    </location>
</feature>
<evidence type="ECO:0000256" key="4">
    <source>
        <dbReference type="ARBA" id="ARBA00022679"/>
    </source>
</evidence>
<keyword evidence="5" id="KW-0949">S-adenosyl-L-methionine</keyword>
<dbReference type="PANTHER" id="PTHR24422">
    <property type="entry name" value="CHEMOTAXIS PROTEIN METHYLTRANSFERASE"/>
    <property type="match status" value="1"/>
</dbReference>
<dbReference type="Pfam" id="PF03705">
    <property type="entry name" value="CheR_N"/>
    <property type="match status" value="1"/>
</dbReference>
<dbReference type="PANTHER" id="PTHR24422:SF21">
    <property type="entry name" value="CHEMOTAXIS PROTEIN METHYLTRANSFERASE 1"/>
    <property type="match status" value="1"/>
</dbReference>
<dbReference type="SUPFAM" id="SSF47757">
    <property type="entry name" value="Chemotaxis receptor methyltransferase CheR, N-terminal domain"/>
    <property type="match status" value="1"/>
</dbReference>
<dbReference type="Pfam" id="PF01739">
    <property type="entry name" value="CheR"/>
    <property type="match status" value="1"/>
</dbReference>
<dbReference type="InterPro" id="IPR036804">
    <property type="entry name" value="CheR_N_sf"/>
</dbReference>
<dbReference type="InterPro" id="IPR022641">
    <property type="entry name" value="CheR_N"/>
</dbReference>
<sequence>MEMTPALFAFVADLVYREAGMVLRPGKEYLVESRLKPVAKETGHATVGSLANALRTGSTSLRTMVVEALTINETSWFRDREPFSALTDTILPDVLARNTTGPLRIWSAACSSGQEPYSIAITLEKALPPGRKYQIMGSDLSEEMLRRSRAGRFNQLEINRGLPATDLVTYFQRAGAEWEVIPRIRQNLSFQRVNLCTTLPPMQKFDVVFLRNVLIYFEPETKRAVLDRIRQVLNPGGWLLLGAAESTVGIDSVFERVPVGRTAIYRAPAQERLKVKEVTQC</sequence>
<evidence type="ECO:0000256" key="3">
    <source>
        <dbReference type="ARBA" id="ARBA00022603"/>
    </source>
</evidence>
<keyword evidence="3 7" id="KW-0489">Methyltransferase</keyword>
<dbReference type="InterPro" id="IPR000780">
    <property type="entry name" value="CheR_MeTrfase"/>
</dbReference>
<organism evidence="7 8">
    <name type="scientific">Actinokineospora auranticolor</name>
    <dbReference type="NCBI Taxonomy" id="155976"/>
    <lineage>
        <taxon>Bacteria</taxon>
        <taxon>Bacillati</taxon>
        <taxon>Actinomycetota</taxon>
        <taxon>Actinomycetes</taxon>
        <taxon>Pseudonocardiales</taxon>
        <taxon>Pseudonocardiaceae</taxon>
        <taxon>Actinokineospora</taxon>
    </lineage>
</organism>
<comment type="catalytic activity">
    <reaction evidence="1">
        <text>L-glutamyl-[protein] + S-adenosyl-L-methionine = [protein]-L-glutamate 5-O-methyl ester + S-adenosyl-L-homocysteine</text>
        <dbReference type="Rhea" id="RHEA:24452"/>
        <dbReference type="Rhea" id="RHEA-COMP:10208"/>
        <dbReference type="Rhea" id="RHEA-COMP:10311"/>
        <dbReference type="ChEBI" id="CHEBI:29973"/>
        <dbReference type="ChEBI" id="CHEBI:57856"/>
        <dbReference type="ChEBI" id="CHEBI:59789"/>
        <dbReference type="ChEBI" id="CHEBI:82795"/>
        <dbReference type="EC" id="2.1.1.80"/>
    </reaction>
</comment>
<dbReference type="PRINTS" id="PR00996">
    <property type="entry name" value="CHERMTFRASE"/>
</dbReference>
<keyword evidence="4 7" id="KW-0808">Transferase</keyword>
<dbReference type="AlphaFoldDB" id="A0A2S6GMW5"/>
<dbReference type="Proteomes" id="UP000239203">
    <property type="component" value="Unassembled WGS sequence"/>
</dbReference>
<dbReference type="GO" id="GO:0032259">
    <property type="term" value="P:methylation"/>
    <property type="evidence" value="ECO:0007669"/>
    <property type="project" value="UniProtKB-KW"/>
</dbReference>
<name>A0A2S6GMW5_9PSEU</name>
<dbReference type="GO" id="GO:0008983">
    <property type="term" value="F:protein-glutamate O-methyltransferase activity"/>
    <property type="evidence" value="ECO:0007669"/>
    <property type="project" value="UniProtKB-EC"/>
</dbReference>
<dbReference type="CDD" id="cd02440">
    <property type="entry name" value="AdoMet_MTases"/>
    <property type="match status" value="1"/>
</dbReference>
<proteinExistence type="predicted"/>
<evidence type="ECO:0000313" key="8">
    <source>
        <dbReference type="Proteomes" id="UP000239203"/>
    </source>
</evidence>
<evidence type="ECO:0000259" key="6">
    <source>
        <dbReference type="PROSITE" id="PS50123"/>
    </source>
</evidence>
<dbReference type="EMBL" id="PTIX01000010">
    <property type="protein sequence ID" value="PPK66506.1"/>
    <property type="molecule type" value="Genomic_DNA"/>
</dbReference>
<dbReference type="Gene3D" id="3.40.50.150">
    <property type="entry name" value="Vaccinia Virus protein VP39"/>
    <property type="match status" value="1"/>
</dbReference>
<evidence type="ECO:0000313" key="7">
    <source>
        <dbReference type="EMBL" id="PPK66506.1"/>
    </source>
</evidence>
<evidence type="ECO:0000256" key="5">
    <source>
        <dbReference type="ARBA" id="ARBA00022691"/>
    </source>
</evidence>
<keyword evidence="8" id="KW-1185">Reference proteome</keyword>
<dbReference type="InterPro" id="IPR050903">
    <property type="entry name" value="Bact_Chemotaxis_MeTrfase"/>
</dbReference>
<dbReference type="PROSITE" id="PS50123">
    <property type="entry name" value="CHER"/>
    <property type="match status" value="1"/>
</dbReference>
<dbReference type="SMART" id="SM00138">
    <property type="entry name" value="MeTrc"/>
    <property type="match status" value="1"/>
</dbReference>
<dbReference type="EC" id="2.1.1.80" evidence="2"/>
<comment type="caution">
    <text evidence="7">The sequence shown here is derived from an EMBL/GenBank/DDBJ whole genome shotgun (WGS) entry which is preliminary data.</text>
</comment>
<evidence type="ECO:0000256" key="2">
    <source>
        <dbReference type="ARBA" id="ARBA00012534"/>
    </source>
</evidence>
<dbReference type="InterPro" id="IPR022642">
    <property type="entry name" value="CheR_C"/>
</dbReference>
<gene>
    <name evidence="7" type="ORF">CLV40_110210</name>
</gene>
<protein>
    <recommendedName>
        <fullName evidence="2">protein-glutamate O-methyltransferase</fullName>
        <ecNumber evidence="2">2.1.1.80</ecNumber>
    </recommendedName>
</protein>
<dbReference type="SUPFAM" id="SSF53335">
    <property type="entry name" value="S-adenosyl-L-methionine-dependent methyltransferases"/>
    <property type="match status" value="1"/>
</dbReference>
<evidence type="ECO:0000256" key="1">
    <source>
        <dbReference type="ARBA" id="ARBA00001541"/>
    </source>
</evidence>
<dbReference type="Gene3D" id="1.10.155.10">
    <property type="entry name" value="Chemotaxis receptor methyltransferase CheR, N-terminal domain"/>
    <property type="match status" value="1"/>
</dbReference>
<dbReference type="InterPro" id="IPR029063">
    <property type="entry name" value="SAM-dependent_MTases_sf"/>
</dbReference>
<reference evidence="7 8" key="1">
    <citation type="submission" date="2018-02" db="EMBL/GenBank/DDBJ databases">
        <title>Genomic Encyclopedia of Archaeal and Bacterial Type Strains, Phase II (KMG-II): from individual species to whole genera.</title>
        <authorList>
            <person name="Goeker M."/>
        </authorList>
    </citation>
    <scope>NUCLEOTIDE SEQUENCE [LARGE SCALE GENOMIC DNA]</scope>
    <source>
        <strain evidence="7 8">YU 961-1</strain>
    </source>
</reference>
<accession>A0A2S6GMW5</accession>